<dbReference type="Pfam" id="PF01850">
    <property type="entry name" value="PIN"/>
    <property type="match status" value="1"/>
</dbReference>
<dbReference type="GO" id="GO:0046872">
    <property type="term" value="F:metal ion binding"/>
    <property type="evidence" value="ECO:0007669"/>
    <property type="project" value="UniProtKB-KW"/>
</dbReference>
<evidence type="ECO:0000313" key="7">
    <source>
        <dbReference type="EMBL" id="CBH75498.1"/>
    </source>
</evidence>
<dbReference type="InterPro" id="IPR029060">
    <property type="entry name" value="PIN-like_dom_sf"/>
</dbReference>
<dbReference type="SUPFAM" id="SSF88723">
    <property type="entry name" value="PIN domain-like"/>
    <property type="match status" value="1"/>
</dbReference>
<evidence type="ECO:0000256" key="3">
    <source>
        <dbReference type="ARBA" id="ARBA00022723"/>
    </source>
</evidence>
<evidence type="ECO:0000259" key="6">
    <source>
        <dbReference type="Pfam" id="PF01850"/>
    </source>
</evidence>
<dbReference type="PANTHER" id="PTHR35901:SF1">
    <property type="entry name" value="EXONUCLEASE VAPC9"/>
    <property type="match status" value="1"/>
</dbReference>
<evidence type="ECO:0000256" key="2">
    <source>
        <dbReference type="ARBA" id="ARBA00022722"/>
    </source>
</evidence>
<evidence type="ECO:0000256" key="5">
    <source>
        <dbReference type="ARBA" id="ARBA00022842"/>
    </source>
</evidence>
<evidence type="ECO:0000256" key="1">
    <source>
        <dbReference type="ARBA" id="ARBA00022649"/>
    </source>
</evidence>
<dbReference type="InterPro" id="IPR051619">
    <property type="entry name" value="TypeII_TA_RNase_PINc/VapC"/>
</dbReference>
<dbReference type="InterPro" id="IPR044153">
    <property type="entry name" value="PIN_Pae0151-like"/>
</dbReference>
<protein>
    <recommendedName>
        <fullName evidence="6">PIN domain-containing protein</fullName>
    </recommendedName>
</protein>
<evidence type="ECO:0000256" key="4">
    <source>
        <dbReference type="ARBA" id="ARBA00022801"/>
    </source>
</evidence>
<proteinExistence type="inferred from homology"/>
<dbReference type="HAMAP" id="MF_00265">
    <property type="entry name" value="VapC_Nob1"/>
    <property type="match status" value="1"/>
</dbReference>
<keyword evidence="4" id="KW-0378">Hydrolase</keyword>
<dbReference type="PANTHER" id="PTHR35901">
    <property type="entry name" value="RIBONUCLEASE VAPC3"/>
    <property type="match status" value="1"/>
</dbReference>
<accession>E6PGB0</accession>
<dbReference type="CDD" id="cd09873">
    <property type="entry name" value="PIN_Pae0151-like"/>
    <property type="match status" value="1"/>
</dbReference>
<keyword evidence="3" id="KW-0479">Metal-binding</keyword>
<dbReference type="GO" id="GO:0016787">
    <property type="term" value="F:hydrolase activity"/>
    <property type="evidence" value="ECO:0007669"/>
    <property type="project" value="UniProtKB-KW"/>
</dbReference>
<keyword evidence="1" id="KW-1277">Toxin-antitoxin system</keyword>
<dbReference type="GO" id="GO:0004540">
    <property type="term" value="F:RNA nuclease activity"/>
    <property type="evidence" value="ECO:0007669"/>
    <property type="project" value="InterPro"/>
</dbReference>
<feature type="domain" description="PIN" evidence="6">
    <location>
        <begin position="2"/>
        <end position="123"/>
    </location>
</feature>
<keyword evidence="5" id="KW-0460">Magnesium</keyword>
<keyword evidence="2" id="KW-0540">Nuclease</keyword>
<dbReference type="EMBL" id="CABL01000011">
    <property type="protein sequence ID" value="CBH75498.1"/>
    <property type="molecule type" value="Genomic_DNA"/>
</dbReference>
<gene>
    <name evidence="7" type="ORF">CARN1_2568</name>
</gene>
<dbReference type="InterPro" id="IPR002716">
    <property type="entry name" value="PIN_dom"/>
</dbReference>
<organism evidence="7">
    <name type="scientific">mine drainage metagenome</name>
    <dbReference type="NCBI Taxonomy" id="410659"/>
    <lineage>
        <taxon>unclassified sequences</taxon>
        <taxon>metagenomes</taxon>
        <taxon>ecological metagenomes</taxon>
    </lineage>
</organism>
<reference evidence="7" key="1">
    <citation type="submission" date="2009-10" db="EMBL/GenBank/DDBJ databases">
        <title>Diversity of trophic interactions inside an arsenic-rich microbial ecosystem.</title>
        <authorList>
            <person name="Bertin P.N."/>
            <person name="Heinrich-Salmeron A."/>
            <person name="Pelletier E."/>
            <person name="Goulhen-Chollet F."/>
            <person name="Arsene-Ploetze F."/>
            <person name="Gallien S."/>
            <person name="Calteau A."/>
            <person name="Vallenet D."/>
            <person name="Casiot C."/>
            <person name="Chane-Woon-Ming B."/>
            <person name="Giloteaux L."/>
            <person name="Barakat M."/>
            <person name="Bonnefoy V."/>
            <person name="Bruneel O."/>
            <person name="Chandler M."/>
            <person name="Cleiss J."/>
            <person name="Duran R."/>
            <person name="Elbaz-Poulichet F."/>
            <person name="Fonknechten N."/>
            <person name="Lauga B."/>
            <person name="Mornico D."/>
            <person name="Ortet P."/>
            <person name="Schaeffer C."/>
            <person name="Siguier P."/>
            <person name="Alexander Thil Smith A."/>
            <person name="Van Dorsselaer A."/>
            <person name="Weissenbach J."/>
            <person name="Medigue C."/>
            <person name="Le Paslier D."/>
        </authorList>
    </citation>
    <scope>NUCLEOTIDE SEQUENCE</scope>
</reference>
<sequence length="133" mass="14375">MIVVDASMALRWVLADEIGEEAAAARTYVSERGGCVPGNFQTEVAHGLLQAERRKRISASDASAALTDIMELTLTVELPNPHVIVSSAREYGLTGYDAAYLALALQSGFSIATADEHLRKAAHAENVLWNYRS</sequence>
<name>E6PGB0_9ZZZZ</name>
<dbReference type="Gene3D" id="3.40.50.1010">
    <property type="entry name" value="5'-nuclease"/>
    <property type="match status" value="1"/>
</dbReference>
<comment type="caution">
    <text evidence="7">The sequence shown here is derived from an EMBL/GenBank/DDBJ whole genome shotgun (WGS) entry which is preliminary data.</text>
</comment>
<dbReference type="InterPro" id="IPR022907">
    <property type="entry name" value="VapC_family"/>
</dbReference>
<dbReference type="AlphaFoldDB" id="E6PGB0"/>